<evidence type="ECO:0000256" key="2">
    <source>
        <dbReference type="SAM" id="MobiDB-lite"/>
    </source>
</evidence>
<feature type="compositionally biased region" description="Low complexity" evidence="2">
    <location>
        <begin position="45"/>
        <end position="73"/>
    </location>
</feature>
<feature type="chain" id="PRO_5045210062" evidence="3">
    <location>
        <begin position="23"/>
        <end position="382"/>
    </location>
</feature>
<evidence type="ECO:0000313" key="4">
    <source>
        <dbReference type="EMBL" id="MDC0718084.1"/>
    </source>
</evidence>
<dbReference type="EMBL" id="JAQNDL010000001">
    <property type="protein sequence ID" value="MDC0718084.1"/>
    <property type="molecule type" value="Genomic_DNA"/>
</dbReference>
<evidence type="ECO:0000313" key="5">
    <source>
        <dbReference type="Proteomes" id="UP001221686"/>
    </source>
</evidence>
<dbReference type="InterPro" id="IPR013517">
    <property type="entry name" value="FG-GAP"/>
</dbReference>
<dbReference type="PANTHER" id="PTHR46580">
    <property type="entry name" value="SENSOR KINASE-RELATED"/>
    <property type="match status" value="1"/>
</dbReference>
<dbReference type="Gene3D" id="2.130.10.130">
    <property type="entry name" value="Integrin alpha, N-terminal"/>
    <property type="match status" value="2"/>
</dbReference>
<proteinExistence type="predicted"/>
<name>A0ABT5DWW2_9BACT</name>
<comment type="caution">
    <text evidence="4">The sequence shown here is derived from an EMBL/GenBank/DDBJ whole genome shotgun (WGS) entry which is preliminary data.</text>
</comment>
<keyword evidence="5" id="KW-1185">Reference proteome</keyword>
<accession>A0ABT5DWW2</accession>
<evidence type="ECO:0000256" key="3">
    <source>
        <dbReference type="SAM" id="SignalP"/>
    </source>
</evidence>
<sequence length="382" mass="38998">MIRLLPAALLVGSAACIFPLSPDPTGSDPDTDASGSTTGAVDPVTGEPDPTGGPGTTAAPTTSGATTSDGSGEPSTGGPDITGDDPSPAPIVTEVWEFDAMDLGDVDGDGRLDLVTSGTGAPPRITVYPGRGDGSFDRDAAVDSPLFGFSQFVVADVTGDGRADVLAHGTGSPPRITVYAGGDDLTVSELATTQLFTFKHMHAGDLTGDGHADLLIGDGDSFMPWVQVWPGTESGIADAPLSAVNPWAYALLRSGDVTGDGHLDLVTASTGSPPQLYVHPGDGAGNLGEPQIAEIFNLSWFDLGDFDGDGLADAATDIPGNAWRFQVYLATQGGWTDPVAHDGFNFVRFELGDLDGDGRADLVAQAAGYPPRVEVYLGAALP</sequence>
<dbReference type="Proteomes" id="UP001221686">
    <property type="component" value="Unassembled WGS sequence"/>
</dbReference>
<protein>
    <submittedName>
        <fullName evidence="4">VCBS repeat-containing protein</fullName>
    </submittedName>
</protein>
<dbReference type="PROSITE" id="PS51257">
    <property type="entry name" value="PROKAR_LIPOPROTEIN"/>
    <property type="match status" value="1"/>
</dbReference>
<dbReference type="Pfam" id="PF13517">
    <property type="entry name" value="FG-GAP_3"/>
    <property type="match status" value="2"/>
</dbReference>
<gene>
    <name evidence="4" type="ORF">POL25_14350</name>
</gene>
<reference evidence="4 5" key="1">
    <citation type="submission" date="2022-11" db="EMBL/GenBank/DDBJ databases">
        <title>Minimal conservation of predation-associated metabolite biosynthetic gene clusters underscores biosynthetic potential of Myxococcota including descriptions for ten novel species: Archangium lansinium sp. nov., Myxococcus landrumus sp. nov., Nannocystis bai.</title>
        <authorList>
            <person name="Ahearne A."/>
            <person name="Stevens C."/>
            <person name="Dowd S."/>
        </authorList>
    </citation>
    <scope>NUCLEOTIDE SEQUENCE [LARGE SCALE GENOMIC DNA]</scope>
    <source>
        <strain evidence="4 5">BB15-2</strain>
    </source>
</reference>
<dbReference type="PANTHER" id="PTHR46580:SF4">
    <property type="entry name" value="ATP_GTP-BINDING PROTEIN"/>
    <property type="match status" value="1"/>
</dbReference>
<organism evidence="4 5">
    <name type="scientific">Nannocystis bainbridge</name>
    <dbReference type="NCBI Taxonomy" id="2995303"/>
    <lineage>
        <taxon>Bacteria</taxon>
        <taxon>Pseudomonadati</taxon>
        <taxon>Myxococcota</taxon>
        <taxon>Polyangia</taxon>
        <taxon>Nannocystales</taxon>
        <taxon>Nannocystaceae</taxon>
        <taxon>Nannocystis</taxon>
    </lineage>
</organism>
<feature type="signal peptide" evidence="3">
    <location>
        <begin position="1"/>
        <end position="22"/>
    </location>
</feature>
<dbReference type="RefSeq" id="WP_272086565.1">
    <property type="nucleotide sequence ID" value="NZ_JAQNDL010000001.1"/>
</dbReference>
<dbReference type="SUPFAM" id="SSF69318">
    <property type="entry name" value="Integrin alpha N-terminal domain"/>
    <property type="match status" value="2"/>
</dbReference>
<dbReference type="InterPro" id="IPR028994">
    <property type="entry name" value="Integrin_alpha_N"/>
</dbReference>
<feature type="region of interest" description="Disordered" evidence="2">
    <location>
        <begin position="22"/>
        <end position="90"/>
    </location>
</feature>
<keyword evidence="1 3" id="KW-0732">Signal</keyword>
<evidence type="ECO:0000256" key="1">
    <source>
        <dbReference type="ARBA" id="ARBA00022729"/>
    </source>
</evidence>